<dbReference type="SUPFAM" id="SSF49899">
    <property type="entry name" value="Concanavalin A-like lectins/glucanases"/>
    <property type="match status" value="1"/>
</dbReference>
<keyword evidence="15" id="KW-0449">Lipoprotein</keyword>
<feature type="active site" description="Proton donor" evidence="20">
    <location>
        <position position="128"/>
    </location>
</feature>
<evidence type="ECO:0000256" key="6">
    <source>
        <dbReference type="ARBA" id="ARBA00022525"/>
    </source>
</evidence>
<feature type="domain" description="GH16" evidence="24">
    <location>
        <begin position="21"/>
        <end position="235"/>
    </location>
</feature>
<name>A0A8H3NLV6_9EURO</name>
<accession>A0A8H3NLV6</accession>
<feature type="region of interest" description="Disordered" evidence="22">
    <location>
        <begin position="269"/>
        <end position="386"/>
    </location>
</feature>
<keyword evidence="6" id="KW-0964">Secreted</keyword>
<sequence>MYFKYAAAALTAVLPLCSAQTWSKCNPLEKTCPSNKGLAASSYTADFTSKSALDQWEVTAGNVPVGPQGAEFTVGKKGDSPTIDTSFYFFYGKAEVVMKAAPGTGIVSSIVLESDDLDEIDWTNKAQEVLGGDTTQVQTNYFGKGDTTTYDRGTFVSVATPQQTFYTYTINWTKDAITWSINGAVVRTLAYNDAKGGTRFPQTPMRLRLGTWAGGDPGNAKGTIQWAGGETDYSKGPYTMYVKSVHIENANPAESYTYSDNSGSWQSIKFDGAVDTSPSPSVTSTTSTASSTSSHSTSTTTLATSTKPATQSTSTPTGTSSSSNSSSGSSTGSGSTTGSGPTTTGSTTGGSGSGSSSSGNSGKSGNSSGSGSSSSAGASATAGLSQGAAGSIKGSYTACALVFGAVAAVLAF</sequence>
<evidence type="ECO:0000313" key="25">
    <source>
        <dbReference type="EMBL" id="GFF36127.1"/>
    </source>
</evidence>
<dbReference type="GO" id="GO:0008843">
    <property type="term" value="F:endochitinase activity"/>
    <property type="evidence" value="ECO:0007669"/>
    <property type="project" value="UniProtKB-EC"/>
</dbReference>
<reference evidence="25 26" key="1">
    <citation type="submission" date="2020-01" db="EMBL/GenBank/DDBJ databases">
        <title>Draft genome sequence of Aspergillus udagawae IFM 46972.</title>
        <authorList>
            <person name="Takahashi H."/>
            <person name="Yaguchi T."/>
        </authorList>
    </citation>
    <scope>NUCLEOTIDE SEQUENCE [LARGE SCALE GENOMIC DNA]</scope>
    <source>
        <strain evidence="25 26">IFM 46972</strain>
    </source>
</reference>
<dbReference type="Pfam" id="PF00722">
    <property type="entry name" value="Glyco_hydro_16"/>
    <property type="match status" value="1"/>
</dbReference>
<dbReference type="PIRSF" id="PIRSF037299">
    <property type="entry name" value="Glycosidase_CRH1_prd"/>
    <property type="match status" value="1"/>
</dbReference>
<feature type="chain" id="PRO_5034136155" description="Crh-like protein" evidence="23">
    <location>
        <begin position="20"/>
        <end position="412"/>
    </location>
</feature>
<evidence type="ECO:0000256" key="18">
    <source>
        <dbReference type="ARBA" id="ARBA00038074"/>
    </source>
</evidence>
<evidence type="ECO:0000256" key="5">
    <source>
        <dbReference type="ARBA" id="ARBA00022512"/>
    </source>
</evidence>
<gene>
    <name evidence="25" type="ORF">IFM46972_04783</name>
</gene>
<dbReference type="InterPro" id="IPR017168">
    <property type="entry name" value="CHR-like"/>
</dbReference>
<evidence type="ECO:0000256" key="23">
    <source>
        <dbReference type="SAM" id="SignalP"/>
    </source>
</evidence>
<evidence type="ECO:0000256" key="12">
    <source>
        <dbReference type="ARBA" id="ARBA00023136"/>
    </source>
</evidence>
<comment type="caution">
    <text evidence="25">The sequence shown here is derived from an EMBL/GenBank/DDBJ whole genome shotgun (WGS) entry which is preliminary data.</text>
</comment>
<evidence type="ECO:0000256" key="22">
    <source>
        <dbReference type="SAM" id="MobiDB-lite"/>
    </source>
</evidence>
<keyword evidence="5" id="KW-0134">Cell wall</keyword>
<dbReference type="Gene3D" id="2.60.120.200">
    <property type="match status" value="1"/>
</dbReference>
<evidence type="ECO:0000259" key="24">
    <source>
        <dbReference type="PROSITE" id="PS51762"/>
    </source>
</evidence>
<evidence type="ECO:0000256" key="8">
    <source>
        <dbReference type="ARBA" id="ARBA00022676"/>
    </source>
</evidence>
<dbReference type="InterPro" id="IPR013320">
    <property type="entry name" value="ConA-like_dom_sf"/>
</dbReference>
<keyword evidence="10 23" id="KW-0732">Signal</keyword>
<dbReference type="FunFam" id="2.60.120.200:FF:000162">
    <property type="entry name" value="Glycosidase"/>
    <property type="match status" value="1"/>
</dbReference>
<keyword evidence="7" id="KW-0336">GPI-anchor</keyword>
<feature type="signal peptide" evidence="23">
    <location>
        <begin position="1"/>
        <end position="19"/>
    </location>
</feature>
<evidence type="ECO:0000256" key="15">
    <source>
        <dbReference type="ARBA" id="ARBA00023288"/>
    </source>
</evidence>
<feature type="compositionally biased region" description="Low complexity" evidence="22">
    <location>
        <begin position="354"/>
        <end position="386"/>
    </location>
</feature>
<evidence type="ECO:0000256" key="10">
    <source>
        <dbReference type="ARBA" id="ARBA00022729"/>
    </source>
</evidence>
<dbReference type="CDD" id="cd02183">
    <property type="entry name" value="GH16_fungal_CRH1_transglycosylase"/>
    <property type="match status" value="1"/>
</dbReference>
<evidence type="ECO:0000256" key="3">
    <source>
        <dbReference type="ARBA" id="ARBA00004609"/>
    </source>
</evidence>
<keyword evidence="17" id="KW-0961">Cell wall biogenesis/degradation</keyword>
<keyword evidence="13 21" id="KW-1015">Disulfide bond</keyword>
<dbReference type="GO" id="GO:0005975">
    <property type="term" value="P:carbohydrate metabolic process"/>
    <property type="evidence" value="ECO:0007669"/>
    <property type="project" value="InterPro"/>
</dbReference>
<evidence type="ECO:0000256" key="13">
    <source>
        <dbReference type="ARBA" id="ARBA00023157"/>
    </source>
</evidence>
<dbReference type="InterPro" id="IPR000757">
    <property type="entry name" value="Beta-glucanase-like"/>
</dbReference>
<evidence type="ECO:0000256" key="2">
    <source>
        <dbReference type="ARBA" id="ARBA00004191"/>
    </source>
</evidence>
<proteinExistence type="inferred from homology"/>
<evidence type="ECO:0000256" key="7">
    <source>
        <dbReference type="ARBA" id="ARBA00022622"/>
    </source>
</evidence>
<keyword evidence="14" id="KW-0325">Glycoprotein</keyword>
<dbReference type="EMBL" id="BLKC01000028">
    <property type="protein sequence ID" value="GFF36127.1"/>
    <property type="molecule type" value="Genomic_DNA"/>
</dbReference>
<dbReference type="GO" id="GO:0005886">
    <property type="term" value="C:plasma membrane"/>
    <property type="evidence" value="ECO:0007669"/>
    <property type="project" value="UniProtKB-SubCell"/>
</dbReference>
<feature type="compositionally biased region" description="Low complexity" evidence="22">
    <location>
        <begin position="276"/>
        <end position="346"/>
    </location>
</feature>
<protein>
    <recommendedName>
        <fullName evidence="19">Crh-like protein</fullName>
        <ecNumber evidence="19">3.2.-.-</ecNumber>
    </recommendedName>
</protein>
<evidence type="ECO:0000256" key="21">
    <source>
        <dbReference type="PIRSR" id="PIRSR037299-2"/>
    </source>
</evidence>
<evidence type="ECO:0000256" key="16">
    <source>
        <dbReference type="ARBA" id="ARBA00023295"/>
    </source>
</evidence>
<evidence type="ECO:0000256" key="9">
    <source>
        <dbReference type="ARBA" id="ARBA00022679"/>
    </source>
</evidence>
<comment type="similarity">
    <text evidence="18">Belongs to the glycosyl hydrolase 16 family. CRH1 subfamily.</text>
</comment>
<dbReference type="Proteomes" id="UP000465221">
    <property type="component" value="Unassembled WGS sequence"/>
</dbReference>
<evidence type="ECO:0000313" key="26">
    <source>
        <dbReference type="Proteomes" id="UP000465221"/>
    </source>
</evidence>
<keyword evidence="16 25" id="KW-0326">Glycosidase</keyword>
<evidence type="ECO:0000256" key="1">
    <source>
        <dbReference type="ARBA" id="ARBA00000822"/>
    </source>
</evidence>
<dbReference type="GO" id="GO:0031505">
    <property type="term" value="P:fungal-type cell wall organization"/>
    <property type="evidence" value="ECO:0007669"/>
    <property type="project" value="TreeGrafter"/>
</dbReference>
<organism evidence="25 26">
    <name type="scientific">Aspergillus udagawae</name>
    <dbReference type="NCBI Taxonomy" id="91492"/>
    <lineage>
        <taxon>Eukaryota</taxon>
        <taxon>Fungi</taxon>
        <taxon>Dikarya</taxon>
        <taxon>Ascomycota</taxon>
        <taxon>Pezizomycotina</taxon>
        <taxon>Eurotiomycetes</taxon>
        <taxon>Eurotiomycetidae</taxon>
        <taxon>Eurotiales</taxon>
        <taxon>Aspergillaceae</taxon>
        <taxon>Aspergillus</taxon>
        <taxon>Aspergillus subgen. Fumigati</taxon>
    </lineage>
</organism>
<dbReference type="InterPro" id="IPR050546">
    <property type="entry name" value="Glycosyl_Hydrlase_16"/>
</dbReference>
<dbReference type="GO" id="GO:0098552">
    <property type="term" value="C:side of membrane"/>
    <property type="evidence" value="ECO:0007669"/>
    <property type="project" value="UniProtKB-KW"/>
</dbReference>
<dbReference type="PANTHER" id="PTHR10963">
    <property type="entry name" value="GLYCOSYL HYDROLASE-RELATED"/>
    <property type="match status" value="1"/>
</dbReference>
<evidence type="ECO:0000256" key="14">
    <source>
        <dbReference type="ARBA" id="ARBA00023180"/>
    </source>
</evidence>
<keyword evidence="8" id="KW-0328">Glycosyltransferase</keyword>
<evidence type="ECO:0000256" key="19">
    <source>
        <dbReference type="PIRNR" id="PIRNR037299"/>
    </source>
</evidence>
<evidence type="ECO:0000256" key="20">
    <source>
        <dbReference type="PIRSR" id="PIRSR037299-1"/>
    </source>
</evidence>
<comment type="subcellular location">
    <subcellularLocation>
        <location evidence="3">Cell membrane</location>
        <topology evidence="3">Lipid-anchor</topology>
        <topology evidence="3">GPI-anchor</topology>
    </subcellularLocation>
    <subcellularLocation>
        <location evidence="2">Secreted</location>
        <location evidence="2">Cell wall</location>
    </subcellularLocation>
</comment>
<evidence type="ECO:0000256" key="4">
    <source>
        <dbReference type="ARBA" id="ARBA00022475"/>
    </source>
</evidence>
<dbReference type="GO" id="GO:0016757">
    <property type="term" value="F:glycosyltransferase activity"/>
    <property type="evidence" value="ECO:0007669"/>
    <property type="project" value="UniProtKB-KW"/>
</dbReference>
<dbReference type="PROSITE" id="PS51762">
    <property type="entry name" value="GH16_2"/>
    <property type="match status" value="1"/>
</dbReference>
<keyword evidence="12 19" id="KW-0472">Membrane</keyword>
<feature type="disulfide bond" evidence="21">
    <location>
        <begin position="25"/>
        <end position="32"/>
    </location>
</feature>
<dbReference type="AlphaFoldDB" id="A0A8H3NLV6"/>
<keyword evidence="9" id="KW-0808">Transferase</keyword>
<keyword evidence="11 19" id="KW-0378">Hydrolase</keyword>
<dbReference type="EC" id="3.2.-.-" evidence="19"/>
<keyword evidence="4" id="KW-1003">Cell membrane</keyword>
<feature type="active site" description="Nucleophile" evidence="20">
    <location>
        <position position="119"/>
    </location>
</feature>
<dbReference type="GO" id="GO:0009277">
    <property type="term" value="C:fungal-type cell wall"/>
    <property type="evidence" value="ECO:0007669"/>
    <property type="project" value="TreeGrafter"/>
</dbReference>
<dbReference type="PANTHER" id="PTHR10963:SF27">
    <property type="entry name" value="GLYCOSIDASE-RELATED"/>
    <property type="match status" value="1"/>
</dbReference>
<evidence type="ECO:0000256" key="11">
    <source>
        <dbReference type="ARBA" id="ARBA00022801"/>
    </source>
</evidence>
<evidence type="ECO:0000256" key="17">
    <source>
        <dbReference type="ARBA" id="ARBA00023316"/>
    </source>
</evidence>
<comment type="catalytic activity">
    <reaction evidence="1">
        <text>Random endo-hydrolysis of N-acetyl-beta-D-glucosaminide (1-&gt;4)-beta-linkages in chitin and chitodextrins.</text>
        <dbReference type="EC" id="3.2.1.14"/>
    </reaction>
</comment>